<dbReference type="AlphaFoldDB" id="A0A834ICN7"/>
<dbReference type="EMBL" id="JAACXV010009722">
    <property type="protein sequence ID" value="KAF7275590.1"/>
    <property type="molecule type" value="Genomic_DNA"/>
</dbReference>
<accession>A0A834ICN7</accession>
<dbReference type="Proteomes" id="UP000625711">
    <property type="component" value="Unassembled WGS sequence"/>
</dbReference>
<comment type="caution">
    <text evidence="1">The sequence shown here is derived from an EMBL/GenBank/DDBJ whole genome shotgun (WGS) entry which is preliminary data.</text>
</comment>
<proteinExistence type="predicted"/>
<name>A0A834ICN7_RHYFE</name>
<gene>
    <name evidence="1" type="ORF">GWI33_011521</name>
</gene>
<protein>
    <submittedName>
        <fullName evidence="1">Uncharacterized protein</fullName>
    </submittedName>
</protein>
<evidence type="ECO:0000313" key="2">
    <source>
        <dbReference type="Proteomes" id="UP000625711"/>
    </source>
</evidence>
<sequence length="136" mass="14733">MPPPRVPSRPCRTAAAAAVLPTFLPSEPAETPVTQPMFIGRHLGRRVALDGLTAAVFSESDGEVSFPIAGRPRACVCVGFSSIATEINLYGDRSFVNSYQLSVNVIRTGGIYCEKLVTYLLFSVLSIVHLFFQQIS</sequence>
<evidence type="ECO:0000313" key="1">
    <source>
        <dbReference type="EMBL" id="KAF7275590.1"/>
    </source>
</evidence>
<organism evidence="1 2">
    <name type="scientific">Rhynchophorus ferrugineus</name>
    <name type="common">Red palm weevil</name>
    <name type="synonym">Curculio ferrugineus</name>
    <dbReference type="NCBI Taxonomy" id="354439"/>
    <lineage>
        <taxon>Eukaryota</taxon>
        <taxon>Metazoa</taxon>
        <taxon>Ecdysozoa</taxon>
        <taxon>Arthropoda</taxon>
        <taxon>Hexapoda</taxon>
        <taxon>Insecta</taxon>
        <taxon>Pterygota</taxon>
        <taxon>Neoptera</taxon>
        <taxon>Endopterygota</taxon>
        <taxon>Coleoptera</taxon>
        <taxon>Polyphaga</taxon>
        <taxon>Cucujiformia</taxon>
        <taxon>Curculionidae</taxon>
        <taxon>Dryophthorinae</taxon>
        <taxon>Rhynchophorus</taxon>
    </lineage>
</organism>
<reference evidence="1" key="1">
    <citation type="submission" date="2020-08" db="EMBL/GenBank/DDBJ databases">
        <title>Genome sequencing and assembly of the red palm weevil Rhynchophorus ferrugineus.</title>
        <authorList>
            <person name="Dias G.B."/>
            <person name="Bergman C.M."/>
            <person name="Manee M."/>
        </authorList>
    </citation>
    <scope>NUCLEOTIDE SEQUENCE</scope>
    <source>
        <strain evidence="1">AA-2017</strain>
        <tissue evidence="1">Whole larva</tissue>
    </source>
</reference>
<keyword evidence="2" id="KW-1185">Reference proteome</keyword>